<comment type="caution">
    <text evidence="1">The sequence shown here is derived from an EMBL/GenBank/DDBJ whole genome shotgun (WGS) entry which is preliminary data.</text>
</comment>
<sequence>MLSKVYSTVPVFREVHNGYLYAWRIPCKSSQLKGVEFASLHCTMDTSKMDPQVARQSMLFVQVLVVKSTSSPRSKQKLE</sequence>
<organism evidence="1 2">
    <name type="scientific">Trichostrongylus colubriformis</name>
    <name type="common">Black scour worm</name>
    <dbReference type="NCBI Taxonomy" id="6319"/>
    <lineage>
        <taxon>Eukaryota</taxon>
        <taxon>Metazoa</taxon>
        <taxon>Ecdysozoa</taxon>
        <taxon>Nematoda</taxon>
        <taxon>Chromadorea</taxon>
        <taxon>Rhabditida</taxon>
        <taxon>Rhabditina</taxon>
        <taxon>Rhabditomorpha</taxon>
        <taxon>Strongyloidea</taxon>
        <taxon>Trichostrongylidae</taxon>
        <taxon>Trichostrongylus</taxon>
    </lineage>
</organism>
<dbReference type="EMBL" id="WIXE01007444">
    <property type="protein sequence ID" value="KAK5980415.1"/>
    <property type="molecule type" value="Genomic_DNA"/>
</dbReference>
<reference evidence="1 2" key="1">
    <citation type="submission" date="2019-10" db="EMBL/GenBank/DDBJ databases">
        <title>Assembly and Annotation for the nematode Trichostrongylus colubriformis.</title>
        <authorList>
            <person name="Martin J."/>
        </authorList>
    </citation>
    <scope>NUCLEOTIDE SEQUENCE [LARGE SCALE GENOMIC DNA]</scope>
    <source>
        <strain evidence="1">G859</strain>
        <tissue evidence="1">Whole worm</tissue>
    </source>
</reference>
<accession>A0AAN8FL93</accession>
<name>A0AAN8FL93_TRICO</name>
<keyword evidence="2" id="KW-1185">Reference proteome</keyword>
<protein>
    <submittedName>
        <fullName evidence="1">Uncharacterized protein</fullName>
    </submittedName>
</protein>
<evidence type="ECO:0000313" key="2">
    <source>
        <dbReference type="Proteomes" id="UP001331761"/>
    </source>
</evidence>
<gene>
    <name evidence="1" type="ORF">GCK32_021253</name>
</gene>
<dbReference type="AlphaFoldDB" id="A0AAN8FL93"/>
<proteinExistence type="predicted"/>
<evidence type="ECO:0000313" key="1">
    <source>
        <dbReference type="EMBL" id="KAK5980415.1"/>
    </source>
</evidence>
<dbReference type="Proteomes" id="UP001331761">
    <property type="component" value="Unassembled WGS sequence"/>
</dbReference>